<feature type="signal peptide" evidence="5">
    <location>
        <begin position="1"/>
        <end position="22"/>
    </location>
</feature>
<dbReference type="SUPFAM" id="SSF56935">
    <property type="entry name" value="Porins"/>
    <property type="match status" value="1"/>
</dbReference>
<dbReference type="Gene3D" id="2.60.40.1120">
    <property type="entry name" value="Carboxypeptidase-like, regulatory domain"/>
    <property type="match status" value="1"/>
</dbReference>
<feature type="chain" id="PRO_5013786999" evidence="5">
    <location>
        <begin position="23"/>
        <end position="951"/>
    </location>
</feature>
<dbReference type="Gene3D" id="2.40.170.20">
    <property type="entry name" value="TonB-dependent receptor, beta-barrel domain"/>
    <property type="match status" value="1"/>
</dbReference>
<keyword evidence="4" id="KW-0798">TonB box</keyword>
<evidence type="ECO:0000256" key="3">
    <source>
        <dbReference type="ARBA" id="ARBA00023237"/>
    </source>
</evidence>
<evidence type="ECO:0000259" key="6">
    <source>
        <dbReference type="Pfam" id="PF00593"/>
    </source>
</evidence>
<dbReference type="Pfam" id="PF13715">
    <property type="entry name" value="CarbopepD_reg_2"/>
    <property type="match status" value="1"/>
</dbReference>
<dbReference type="NCBIfam" id="TIGR01782">
    <property type="entry name" value="TonB-Xanth-Caul"/>
    <property type="match status" value="1"/>
</dbReference>
<evidence type="ECO:0000313" key="10">
    <source>
        <dbReference type="Proteomes" id="UP000222163"/>
    </source>
</evidence>
<proteinExistence type="inferred from homology"/>
<dbReference type="GO" id="GO:0009279">
    <property type="term" value="C:cell outer membrane"/>
    <property type="evidence" value="ECO:0007669"/>
    <property type="project" value="UniProtKB-SubCell"/>
</dbReference>
<evidence type="ECO:0000313" key="9">
    <source>
        <dbReference type="EMBL" id="PHN97640.1"/>
    </source>
</evidence>
<dbReference type="InterPro" id="IPR000531">
    <property type="entry name" value="Beta-barrel_TonB"/>
</dbReference>
<evidence type="ECO:0000256" key="1">
    <source>
        <dbReference type="ARBA" id="ARBA00004442"/>
    </source>
</evidence>
<keyword evidence="2 4" id="KW-0472">Membrane</keyword>
<dbReference type="Pfam" id="PF07715">
    <property type="entry name" value="Plug"/>
    <property type="match status" value="1"/>
</dbReference>
<dbReference type="EMBL" id="PDUU01000006">
    <property type="protein sequence ID" value="PHN97640.1"/>
    <property type="molecule type" value="Genomic_DNA"/>
</dbReference>
<evidence type="ECO:0000259" key="7">
    <source>
        <dbReference type="Pfam" id="PF07715"/>
    </source>
</evidence>
<dbReference type="SUPFAM" id="SSF49464">
    <property type="entry name" value="Carboxypeptidase regulatory domain-like"/>
    <property type="match status" value="1"/>
</dbReference>
<dbReference type="InterPro" id="IPR037066">
    <property type="entry name" value="Plug_dom_sf"/>
</dbReference>
<dbReference type="InterPro" id="IPR036942">
    <property type="entry name" value="Beta-barrel_TonB_sf"/>
</dbReference>
<dbReference type="Pfam" id="PF00593">
    <property type="entry name" value="TonB_dep_Rec_b-barrel"/>
    <property type="match status" value="1"/>
</dbReference>
<dbReference type="EMBL" id="JAUYVU010000008">
    <property type="protein sequence ID" value="MDP2541945.1"/>
    <property type="molecule type" value="Genomic_DNA"/>
</dbReference>
<evidence type="ECO:0000313" key="11">
    <source>
        <dbReference type="Proteomes" id="UP001242342"/>
    </source>
</evidence>
<keyword evidence="11" id="KW-1185">Reference proteome</keyword>
<reference evidence="8 11" key="3">
    <citation type="submission" date="2023-07" db="EMBL/GenBank/DDBJ databases">
        <title>Genome content predicts the carbon catabolic preferences of heterotrophic bacteria.</title>
        <authorList>
            <person name="Gralka M."/>
        </authorList>
    </citation>
    <scope>NUCLEOTIDE SEQUENCE [LARGE SCALE GENOMIC DNA]</scope>
    <source>
        <strain evidence="8 11">4G03</strain>
    </source>
</reference>
<comment type="caution">
    <text evidence="9">The sequence shown here is derived from an EMBL/GenBank/DDBJ whole genome shotgun (WGS) entry which is preliminary data.</text>
</comment>
<keyword evidence="5" id="KW-0732">Signal</keyword>
<gene>
    <name evidence="9" type="ORF">CSC81_08620</name>
    <name evidence="8" type="ORF">Q8W23_10715</name>
</gene>
<evidence type="ECO:0000256" key="5">
    <source>
        <dbReference type="SAM" id="SignalP"/>
    </source>
</evidence>
<dbReference type="PANTHER" id="PTHR40980:SF4">
    <property type="entry name" value="TONB-DEPENDENT RECEPTOR-LIKE BETA-BARREL DOMAIN-CONTAINING PROTEIN"/>
    <property type="match status" value="1"/>
</dbReference>
<dbReference type="Proteomes" id="UP000222163">
    <property type="component" value="Unassembled WGS sequence"/>
</dbReference>
<comment type="similarity">
    <text evidence="4">Belongs to the TonB-dependent receptor family.</text>
</comment>
<dbReference type="Proteomes" id="UP001242342">
    <property type="component" value="Unassembled WGS sequence"/>
</dbReference>
<keyword evidence="9" id="KW-0675">Receptor</keyword>
<name>A0A2G1BUB2_9FLAO</name>
<accession>A0A2G1BUB2</accession>
<dbReference type="RefSeq" id="WP_099215357.1">
    <property type="nucleotide sequence ID" value="NZ_JAUYVU010000008.1"/>
</dbReference>
<keyword evidence="3" id="KW-0998">Cell outer membrane</keyword>
<evidence type="ECO:0000256" key="2">
    <source>
        <dbReference type="ARBA" id="ARBA00023136"/>
    </source>
</evidence>
<dbReference type="AlphaFoldDB" id="A0A2G1BUB2"/>
<evidence type="ECO:0000313" key="8">
    <source>
        <dbReference type="EMBL" id="MDP2541945.1"/>
    </source>
</evidence>
<reference evidence="9" key="2">
    <citation type="submission" date="2017-10" db="EMBL/GenBank/DDBJ databases">
        <authorList>
            <person name="Enke T.N."/>
            <person name="Cordero O.X."/>
        </authorList>
    </citation>
    <scope>NUCLEOTIDE SEQUENCE</scope>
    <source>
        <strain evidence="9">4G03</strain>
    </source>
</reference>
<dbReference type="InterPro" id="IPR012910">
    <property type="entry name" value="Plug_dom"/>
</dbReference>
<sequence>MNNFKLLLSSLFVLFTCSAALGQGATIVGIVNDGNYPLPGASVMLSGTTKGVNTDFDGNFVLSNVKKGDVTLEISYIGFETKTVSINTNVKKNVGVITLVPSNQNLEEVIITSSGRRNSEARALSIQKKSMSIMNVIAADGIGKLPDRNAAETVQRIQGLSIERDQGEGRFVSVRGLPPFWASTTINGNRIPTAEEETTSRATAFDFFPSDLISYVQAAKAYTPDMEADGIGGGVNFITQTAPAKRILNVNVGGGYNEKSGEPIYNASLTYGNRSKDGKFGFIVNGSYWNRNWGTDNFEARRKGDEGVFRMELRDYNGVRITKGLNGAMEYNFTPEHKMHFRGVYGTLSDTETHYKHRVRFDKFNSGTNTARVELQNIYNELITEMIGGEIGGRHITGNGKFDWSIANYNNEFRYGGIPTEQDKSYYVVKFKQDGVGMKPEYLQNRPEAAGGAGDDRAYWKVDGGLLDYNDTDALFGFFSNPSFKMDASQMSFADLELYKISIKERDNIVASLNYEHTFNDNFKIKVGTKFRDKDRRAKFEDVYYGWDEANAGTTPNLSEYSQNIIEQPGRADFLNEMGSNIQSTFGPVLSEQGMVNFWKNNKNNLTVLEGDSEILQNGGGLGRNFNVDETHLSFYGMGTLKLSDQFTVLGGLRATKTETEVNGYVWDADQSQLNAVRNVKDYWAVLPMLHVKYSPKTDLNIRFAATRSFSRPNFGDIAPGGTFISFDNEFKGGNPNLNPTFSWNFDLLGEYYFKNVGVINAGIFYKSITDPVFNDTYQGTYNGNTGVEFSTPVNGADAWIGGIELGINKRFDFLPGFLQYFGTQLNATFMDSEMTKPSGRKVSIAYQANTLFNAQLFFEKGGFNTRLAYNHKGSYAIGFGERDIDDIYYGKYNTLDFSASYQIGKNWTVFTDVNNILNNPLIYHYGKTEDRPKQVEFYGIKGSIGVKYNL</sequence>
<dbReference type="Gene3D" id="2.170.130.10">
    <property type="entry name" value="TonB-dependent receptor, plug domain"/>
    <property type="match status" value="1"/>
</dbReference>
<dbReference type="InterPro" id="IPR010104">
    <property type="entry name" value="TonB_rcpt_bac"/>
</dbReference>
<feature type="domain" description="TonB-dependent receptor-like beta-barrel" evidence="6">
    <location>
        <begin position="484"/>
        <end position="917"/>
    </location>
</feature>
<feature type="domain" description="TonB-dependent receptor plug" evidence="7">
    <location>
        <begin position="129"/>
        <end position="233"/>
    </location>
</feature>
<organism evidence="9 10">
    <name type="scientific">Tenacibaculum discolor</name>
    <dbReference type="NCBI Taxonomy" id="361581"/>
    <lineage>
        <taxon>Bacteria</taxon>
        <taxon>Pseudomonadati</taxon>
        <taxon>Bacteroidota</taxon>
        <taxon>Flavobacteriia</taxon>
        <taxon>Flavobacteriales</taxon>
        <taxon>Flavobacteriaceae</taxon>
        <taxon>Tenacibaculum</taxon>
    </lineage>
</organism>
<dbReference type="PANTHER" id="PTHR40980">
    <property type="entry name" value="PLUG DOMAIN-CONTAINING PROTEIN"/>
    <property type="match status" value="1"/>
</dbReference>
<comment type="subcellular location">
    <subcellularLocation>
        <location evidence="1 4">Cell outer membrane</location>
    </subcellularLocation>
</comment>
<protein>
    <submittedName>
        <fullName evidence="9">TonB-dependent receptor</fullName>
    </submittedName>
</protein>
<dbReference type="InterPro" id="IPR008969">
    <property type="entry name" value="CarboxyPept-like_regulatory"/>
</dbReference>
<evidence type="ECO:0000256" key="4">
    <source>
        <dbReference type="RuleBase" id="RU003357"/>
    </source>
</evidence>
<reference evidence="9 10" key="1">
    <citation type="journal article" date="2016" name="Nat. Commun.">
        <title>Microbial interactions lead to rapid micro-scale successions on model marine particles.</title>
        <authorList>
            <person name="Datta M.S."/>
            <person name="Sliwerska E."/>
            <person name="Gore J."/>
            <person name="Polz M.F."/>
            <person name="Cordero O.X."/>
        </authorList>
    </citation>
    <scope>NUCLEOTIDE SEQUENCE [LARGE SCALE GENOMIC DNA]</scope>
    <source>
        <strain evidence="9 10">4G03</strain>
    </source>
</reference>